<dbReference type="InterPro" id="IPR006597">
    <property type="entry name" value="Sel1-like"/>
</dbReference>
<name>A0A9N8VAI2_9GLOM</name>
<dbReference type="EMBL" id="CAJVPK010000101">
    <property type="protein sequence ID" value="CAG8448932.1"/>
    <property type="molecule type" value="Genomic_DNA"/>
</dbReference>
<comment type="similarity">
    <text evidence="1">Belongs to the sel-1 family.</text>
</comment>
<evidence type="ECO:0000256" key="1">
    <source>
        <dbReference type="ARBA" id="ARBA00038101"/>
    </source>
</evidence>
<evidence type="ECO:0000313" key="3">
    <source>
        <dbReference type="Proteomes" id="UP000789706"/>
    </source>
</evidence>
<dbReference type="Gene3D" id="1.25.40.10">
    <property type="entry name" value="Tetratricopeptide repeat domain"/>
    <property type="match status" value="1"/>
</dbReference>
<organism evidence="2 3">
    <name type="scientific">Diversispora eburnea</name>
    <dbReference type="NCBI Taxonomy" id="1213867"/>
    <lineage>
        <taxon>Eukaryota</taxon>
        <taxon>Fungi</taxon>
        <taxon>Fungi incertae sedis</taxon>
        <taxon>Mucoromycota</taxon>
        <taxon>Glomeromycotina</taxon>
        <taxon>Glomeromycetes</taxon>
        <taxon>Diversisporales</taxon>
        <taxon>Diversisporaceae</taxon>
        <taxon>Diversispora</taxon>
    </lineage>
</organism>
<dbReference type="SUPFAM" id="SSF81901">
    <property type="entry name" value="HCP-like"/>
    <property type="match status" value="1"/>
</dbReference>
<dbReference type="OrthoDB" id="2384430at2759"/>
<dbReference type="AlphaFoldDB" id="A0A9N8VAI2"/>
<dbReference type="Pfam" id="PF08238">
    <property type="entry name" value="Sel1"/>
    <property type="match status" value="3"/>
</dbReference>
<dbReference type="PANTHER" id="PTHR11102">
    <property type="entry name" value="SEL-1-LIKE PROTEIN"/>
    <property type="match status" value="1"/>
</dbReference>
<gene>
    <name evidence="2" type="ORF">DEBURN_LOCUS1993</name>
</gene>
<accession>A0A9N8VAI2</accession>
<dbReference type="SMART" id="SM00671">
    <property type="entry name" value="SEL1"/>
    <property type="match status" value="2"/>
</dbReference>
<reference evidence="2" key="1">
    <citation type="submission" date="2021-06" db="EMBL/GenBank/DDBJ databases">
        <authorList>
            <person name="Kallberg Y."/>
            <person name="Tangrot J."/>
            <person name="Rosling A."/>
        </authorList>
    </citation>
    <scope>NUCLEOTIDE SEQUENCE</scope>
    <source>
        <strain evidence="2">AZ414A</strain>
    </source>
</reference>
<dbReference type="InterPro" id="IPR050767">
    <property type="entry name" value="Sel1_AlgK"/>
</dbReference>
<comment type="caution">
    <text evidence="2">The sequence shown here is derived from an EMBL/GenBank/DDBJ whole genome shotgun (WGS) entry which is preliminary data.</text>
</comment>
<proteinExistence type="inferred from homology"/>
<evidence type="ECO:0000313" key="2">
    <source>
        <dbReference type="EMBL" id="CAG8448932.1"/>
    </source>
</evidence>
<dbReference type="InterPro" id="IPR011990">
    <property type="entry name" value="TPR-like_helical_dom_sf"/>
</dbReference>
<sequence length="246" mass="28246">MLLWEIAELKIPYAKERDIASIRDRSWSLGVPHSEWKNLVSNLKNGAWHPDPSFRPTFTEMFLTLEKIYKECDCLTTIDFSAFGDMSVEEAIMEHKKRDGNKKNAWKCFEAHAAVGDITAKYWKGYYLYYNLIDGPEESEQERAIEATKLFKEAADEGDMPEAQLRYGNCLFKGEGVIRNLTEAAIYFKKAAENGNATAMFNMGKIYYYGMGINQDISEGEKYLKLAAYNKQKQAVEMCKEKNISL</sequence>
<dbReference type="Proteomes" id="UP000789706">
    <property type="component" value="Unassembled WGS sequence"/>
</dbReference>
<dbReference type="PANTHER" id="PTHR11102:SF160">
    <property type="entry name" value="ERAD-ASSOCIATED E3 UBIQUITIN-PROTEIN LIGASE COMPONENT HRD3"/>
    <property type="match status" value="1"/>
</dbReference>
<protein>
    <submittedName>
        <fullName evidence="2">9806_t:CDS:1</fullName>
    </submittedName>
</protein>
<keyword evidence="3" id="KW-1185">Reference proteome</keyword>